<evidence type="ECO:0000256" key="3">
    <source>
        <dbReference type="ARBA" id="ARBA00013017"/>
    </source>
</evidence>
<dbReference type="InterPro" id="IPR050924">
    <property type="entry name" value="Peroxiredoxin_BCP/PrxQ"/>
</dbReference>
<evidence type="ECO:0000256" key="12">
    <source>
        <dbReference type="ARBA" id="ARBA00049091"/>
    </source>
</evidence>
<comment type="function">
    <text evidence="1">Thiol-specific peroxidase that catalyzes the reduction of hydrogen peroxide and organic hydroperoxides to water and alcohols, respectively. Plays a role in cell protection against oxidative stress by detoxifying peroxides and as sensor of hydrogen peroxide-mediated signaling events.</text>
</comment>
<evidence type="ECO:0000256" key="4">
    <source>
        <dbReference type="ARBA" id="ARBA00022559"/>
    </source>
</evidence>
<comment type="similarity">
    <text evidence="10">Belongs to the peroxiredoxin family. BCP/PrxQ subfamily.</text>
</comment>
<dbReference type="Proteomes" id="UP000487929">
    <property type="component" value="Unassembled WGS sequence"/>
</dbReference>
<dbReference type="AlphaFoldDB" id="A0A7X4W687"/>
<evidence type="ECO:0000256" key="11">
    <source>
        <dbReference type="ARBA" id="ARBA00042639"/>
    </source>
</evidence>
<keyword evidence="8" id="KW-0676">Redox-active center</keyword>
<dbReference type="InterPro" id="IPR013766">
    <property type="entry name" value="Thioredoxin_domain"/>
</dbReference>
<dbReference type="CDD" id="cd03017">
    <property type="entry name" value="PRX_BCP"/>
    <property type="match status" value="1"/>
</dbReference>
<evidence type="ECO:0000313" key="15">
    <source>
        <dbReference type="EMBL" id="NAW33881.1"/>
    </source>
</evidence>
<evidence type="ECO:0000256" key="10">
    <source>
        <dbReference type="ARBA" id="ARBA00038489"/>
    </source>
</evidence>
<gene>
    <name evidence="15" type="ORF">GRB96_05550</name>
</gene>
<comment type="catalytic activity">
    <reaction evidence="12">
        <text>a hydroperoxide + [thioredoxin]-dithiol = an alcohol + [thioredoxin]-disulfide + H2O</text>
        <dbReference type="Rhea" id="RHEA:62620"/>
        <dbReference type="Rhea" id="RHEA-COMP:10698"/>
        <dbReference type="Rhea" id="RHEA-COMP:10700"/>
        <dbReference type="ChEBI" id="CHEBI:15377"/>
        <dbReference type="ChEBI" id="CHEBI:29950"/>
        <dbReference type="ChEBI" id="CHEBI:30879"/>
        <dbReference type="ChEBI" id="CHEBI:35924"/>
        <dbReference type="ChEBI" id="CHEBI:50058"/>
        <dbReference type="EC" id="1.11.1.24"/>
    </reaction>
</comment>
<reference evidence="15 16" key="1">
    <citation type="submission" date="2019-12" db="EMBL/GenBank/DDBJ databases">
        <title>Draft genome sequencing of Halomonas alimentaria DSM 15356.</title>
        <authorList>
            <person name="Pandiyan K."/>
            <person name="Kushwaha P."/>
            <person name="Gowdham M."/>
            <person name="Chakdar H."/>
            <person name="Singh A."/>
            <person name="Kumar M."/>
            <person name="Saxena A.K."/>
        </authorList>
    </citation>
    <scope>NUCLEOTIDE SEQUENCE [LARGE SCALE GENOMIC DNA]</scope>
    <source>
        <strain evidence="15 16">DSM 15356</strain>
    </source>
</reference>
<keyword evidence="7" id="KW-1015">Disulfide bond</keyword>
<evidence type="ECO:0000256" key="5">
    <source>
        <dbReference type="ARBA" id="ARBA00022862"/>
    </source>
</evidence>
<feature type="domain" description="Thioredoxin" evidence="14">
    <location>
        <begin position="3"/>
        <end position="153"/>
    </location>
</feature>
<evidence type="ECO:0000256" key="7">
    <source>
        <dbReference type="ARBA" id="ARBA00023157"/>
    </source>
</evidence>
<dbReference type="GO" id="GO:0008379">
    <property type="term" value="F:thioredoxin peroxidase activity"/>
    <property type="evidence" value="ECO:0007669"/>
    <property type="project" value="TreeGrafter"/>
</dbReference>
<dbReference type="InterPro" id="IPR000866">
    <property type="entry name" value="AhpC/TSA"/>
</dbReference>
<dbReference type="GO" id="GO:0005737">
    <property type="term" value="C:cytoplasm"/>
    <property type="evidence" value="ECO:0007669"/>
    <property type="project" value="TreeGrafter"/>
</dbReference>
<sequence length="162" mass="18018">MSVSIGQSIPDFTAQATGDQEITMAQFRGRQVVIYFYPKASTPGCTTEGGDFRDRKADFDTANTVILGVSRDGIRAQENFKTKQAFNFDLISDKDESVCRLFDVIKLKKMYGKEHLGIERSTFLIDSEGKLAREWRGVKVKDHAQEVLEAAQALNDGSLDSA</sequence>
<keyword evidence="6" id="KW-0560">Oxidoreductase</keyword>
<dbReference type="FunFam" id="3.40.30.10:FF:000007">
    <property type="entry name" value="Thioredoxin-dependent thiol peroxidase"/>
    <property type="match status" value="1"/>
</dbReference>
<dbReference type="InterPro" id="IPR036249">
    <property type="entry name" value="Thioredoxin-like_sf"/>
</dbReference>
<dbReference type="SUPFAM" id="SSF52833">
    <property type="entry name" value="Thioredoxin-like"/>
    <property type="match status" value="1"/>
</dbReference>
<feature type="active site" description="Cysteine sulfenic acid (-SOH) intermediate; for peroxidase activity" evidence="13">
    <location>
        <position position="45"/>
    </location>
</feature>
<evidence type="ECO:0000256" key="8">
    <source>
        <dbReference type="ARBA" id="ARBA00023284"/>
    </source>
</evidence>
<evidence type="ECO:0000256" key="13">
    <source>
        <dbReference type="PIRSR" id="PIRSR000239-1"/>
    </source>
</evidence>
<dbReference type="InterPro" id="IPR024706">
    <property type="entry name" value="Peroxiredoxin_AhpC-typ"/>
</dbReference>
<dbReference type="PROSITE" id="PS51352">
    <property type="entry name" value="THIOREDOXIN_2"/>
    <property type="match status" value="1"/>
</dbReference>
<comment type="subunit">
    <text evidence="2">Monomer.</text>
</comment>
<keyword evidence="5" id="KW-0049">Antioxidant</keyword>
<keyword evidence="16" id="KW-1185">Reference proteome</keyword>
<dbReference type="GO" id="GO:0045454">
    <property type="term" value="P:cell redox homeostasis"/>
    <property type="evidence" value="ECO:0007669"/>
    <property type="project" value="TreeGrafter"/>
</dbReference>
<dbReference type="OrthoDB" id="9812811at2"/>
<protein>
    <recommendedName>
        <fullName evidence="3">thioredoxin-dependent peroxiredoxin</fullName>
        <ecNumber evidence="3">1.11.1.24</ecNumber>
    </recommendedName>
    <alternativeName>
        <fullName evidence="9">Thioredoxin peroxidase</fullName>
    </alternativeName>
    <alternativeName>
        <fullName evidence="11">Thioredoxin-dependent peroxiredoxin Bcp</fullName>
    </alternativeName>
</protein>
<evidence type="ECO:0000256" key="1">
    <source>
        <dbReference type="ARBA" id="ARBA00003330"/>
    </source>
</evidence>
<keyword evidence="4" id="KW-0575">Peroxidase</keyword>
<evidence type="ECO:0000313" key="16">
    <source>
        <dbReference type="Proteomes" id="UP000487929"/>
    </source>
</evidence>
<proteinExistence type="inferred from homology"/>
<dbReference type="PANTHER" id="PTHR42801:SF4">
    <property type="entry name" value="AHPC_TSA FAMILY PROTEIN"/>
    <property type="match status" value="1"/>
</dbReference>
<dbReference type="EMBL" id="WUTT01000001">
    <property type="protein sequence ID" value="NAW33881.1"/>
    <property type="molecule type" value="Genomic_DNA"/>
</dbReference>
<evidence type="ECO:0000259" key="14">
    <source>
        <dbReference type="PROSITE" id="PS51352"/>
    </source>
</evidence>
<evidence type="ECO:0000256" key="9">
    <source>
        <dbReference type="ARBA" id="ARBA00032824"/>
    </source>
</evidence>
<dbReference type="Gene3D" id="3.40.30.10">
    <property type="entry name" value="Glutaredoxin"/>
    <property type="match status" value="1"/>
</dbReference>
<evidence type="ECO:0000256" key="6">
    <source>
        <dbReference type="ARBA" id="ARBA00023002"/>
    </source>
</evidence>
<comment type="caution">
    <text evidence="15">The sequence shown here is derived from an EMBL/GenBank/DDBJ whole genome shotgun (WGS) entry which is preliminary data.</text>
</comment>
<dbReference type="PANTHER" id="PTHR42801">
    <property type="entry name" value="THIOREDOXIN-DEPENDENT PEROXIDE REDUCTASE"/>
    <property type="match status" value="1"/>
</dbReference>
<organism evidence="15 16">
    <name type="scientific">Halomonas alimentaria</name>
    <dbReference type="NCBI Taxonomy" id="147248"/>
    <lineage>
        <taxon>Bacteria</taxon>
        <taxon>Pseudomonadati</taxon>
        <taxon>Pseudomonadota</taxon>
        <taxon>Gammaproteobacteria</taxon>
        <taxon>Oceanospirillales</taxon>
        <taxon>Halomonadaceae</taxon>
        <taxon>Halomonas</taxon>
    </lineage>
</organism>
<evidence type="ECO:0000256" key="2">
    <source>
        <dbReference type="ARBA" id="ARBA00011245"/>
    </source>
</evidence>
<dbReference type="Pfam" id="PF00578">
    <property type="entry name" value="AhpC-TSA"/>
    <property type="match status" value="1"/>
</dbReference>
<dbReference type="PIRSF" id="PIRSF000239">
    <property type="entry name" value="AHPC"/>
    <property type="match status" value="1"/>
</dbReference>
<name>A0A7X4W687_9GAMM</name>
<accession>A0A7X4W687</accession>
<dbReference type="RefSeq" id="WP_161431207.1">
    <property type="nucleotide sequence ID" value="NZ_WUTT01000001.1"/>
</dbReference>
<dbReference type="EC" id="1.11.1.24" evidence="3"/>
<dbReference type="GO" id="GO:0034599">
    <property type="term" value="P:cellular response to oxidative stress"/>
    <property type="evidence" value="ECO:0007669"/>
    <property type="project" value="TreeGrafter"/>
</dbReference>